<sequence>MDEKGLPGRLPERDRPWVMRTYAGHSSATATNALFRRNLAKGQTGLSVAFDLPTQTGYDPDHELAVGEVGRVGVPVAHLGDMRALFDGIPLARMNTSMTINAPAMWLLALYGTVATEQGWTASMLSGTTQNDIIKEYLSRGTYIFPPAASLRLTTDVVAHTLETMPRWNPVNICSYHLQEAGATPVQEVAFALATAVAVLDAVRDCGQVPAERMGDVVQRISFFVNAGVRFVEEVAKMRAFCALWDEITRARYDVTDPRQRRFRYGVQVNSLGLTETQPENNVQRIVLEMLGVTLSRDARARAVQLPAWNEALGLPRPWDQQWSLRMQQVLAYESDLLEYPDLFAGSHVMTALVGEIVAGARAELDKVLEMGGVVAAVESGYLKSSLVASLAKRRRRIEAGSDVVVGVNRFTETEPSPLTATGAEAIEQIDPTVEADAVIAVRRWRADRDP</sequence>
<evidence type="ECO:0000313" key="5">
    <source>
        <dbReference type="Proteomes" id="UP001597053"/>
    </source>
</evidence>
<evidence type="ECO:0000256" key="2">
    <source>
        <dbReference type="ARBA" id="ARBA00023235"/>
    </source>
</evidence>
<dbReference type="InterPro" id="IPR016176">
    <property type="entry name" value="Cbl-dep_enz_cat"/>
</dbReference>
<comment type="caution">
    <text evidence="4">The sequence shown here is derived from an EMBL/GenBank/DDBJ whole genome shotgun (WGS) entry which is preliminary data.</text>
</comment>
<reference evidence="5" key="1">
    <citation type="journal article" date="2019" name="Int. J. Syst. Evol. Microbiol.">
        <title>The Global Catalogue of Microorganisms (GCM) 10K type strain sequencing project: providing services to taxonomists for standard genome sequencing and annotation.</title>
        <authorList>
            <consortium name="The Broad Institute Genomics Platform"/>
            <consortium name="The Broad Institute Genome Sequencing Center for Infectious Disease"/>
            <person name="Wu L."/>
            <person name="Ma J."/>
        </authorList>
    </citation>
    <scope>NUCLEOTIDE SEQUENCE [LARGE SCALE GENOMIC DNA]</scope>
    <source>
        <strain evidence="5">JCM 32148</strain>
    </source>
</reference>
<keyword evidence="5" id="KW-1185">Reference proteome</keyword>
<dbReference type="InterPro" id="IPR006098">
    <property type="entry name" value="MMCoA_mutase_a_cat"/>
</dbReference>
<name>A0ABW3A370_9ACTN</name>
<dbReference type="Pfam" id="PF01642">
    <property type="entry name" value="MM_CoA_mutase"/>
    <property type="match status" value="1"/>
</dbReference>
<comment type="subunit">
    <text evidence="1">Heterodimer of an alpha and a beta chain.</text>
</comment>
<evidence type="ECO:0000256" key="1">
    <source>
        <dbReference type="ARBA" id="ARBA00011870"/>
    </source>
</evidence>
<protein>
    <submittedName>
        <fullName evidence="4">Methylmalonyl-CoA mutase family protein</fullName>
    </submittedName>
</protein>
<dbReference type="NCBIfam" id="TIGR00641">
    <property type="entry name" value="acid_CoA_mut_N"/>
    <property type="match status" value="1"/>
</dbReference>
<feature type="non-terminal residue" evidence="4">
    <location>
        <position position="451"/>
    </location>
</feature>
<dbReference type="SUPFAM" id="SSF51703">
    <property type="entry name" value="Cobalamin (vitamin B12)-dependent enzymes"/>
    <property type="match status" value="1"/>
</dbReference>
<dbReference type="EMBL" id="JBHTHM010000755">
    <property type="protein sequence ID" value="MFD0785286.1"/>
    <property type="molecule type" value="Genomic_DNA"/>
</dbReference>
<dbReference type="Proteomes" id="UP001597053">
    <property type="component" value="Unassembled WGS sequence"/>
</dbReference>
<proteinExistence type="predicted"/>
<organism evidence="4 5">
    <name type="scientific">Micromonospora azadirachtae</name>
    <dbReference type="NCBI Taxonomy" id="1970735"/>
    <lineage>
        <taxon>Bacteria</taxon>
        <taxon>Bacillati</taxon>
        <taxon>Actinomycetota</taxon>
        <taxon>Actinomycetes</taxon>
        <taxon>Micromonosporales</taxon>
        <taxon>Micromonosporaceae</taxon>
        <taxon>Micromonospora</taxon>
    </lineage>
</organism>
<feature type="domain" description="Methylmalonyl-CoA mutase alpha/beta chain catalytic" evidence="3">
    <location>
        <begin position="13"/>
        <end position="450"/>
    </location>
</feature>
<dbReference type="PANTHER" id="PTHR48101">
    <property type="entry name" value="METHYLMALONYL-COA MUTASE, MITOCHONDRIAL-RELATED"/>
    <property type="match status" value="1"/>
</dbReference>
<evidence type="ECO:0000313" key="4">
    <source>
        <dbReference type="EMBL" id="MFD0785286.1"/>
    </source>
</evidence>
<dbReference type="Gene3D" id="3.20.20.240">
    <property type="entry name" value="Methylmalonyl-CoA mutase"/>
    <property type="match status" value="1"/>
</dbReference>
<dbReference type="InterPro" id="IPR006099">
    <property type="entry name" value="MeMalonylCoA_mutase_a/b_cat"/>
</dbReference>
<dbReference type="PANTHER" id="PTHR48101:SF3">
    <property type="entry name" value="COENZYME B12-DEPENDENT MUTASE"/>
    <property type="match status" value="1"/>
</dbReference>
<accession>A0ABW3A370</accession>
<gene>
    <name evidence="4" type="ORF">ACFQZ8_15375</name>
</gene>
<keyword evidence="2" id="KW-0413">Isomerase</keyword>
<evidence type="ECO:0000259" key="3">
    <source>
        <dbReference type="Pfam" id="PF01642"/>
    </source>
</evidence>